<organism evidence="1 2">
    <name type="scientific">Pseudomonas putida</name>
    <name type="common">Arthrobacter siderocapsulatus</name>
    <dbReference type="NCBI Taxonomy" id="303"/>
    <lineage>
        <taxon>Bacteria</taxon>
        <taxon>Pseudomonadati</taxon>
        <taxon>Pseudomonadota</taxon>
        <taxon>Gammaproteobacteria</taxon>
        <taxon>Pseudomonadales</taxon>
        <taxon>Pseudomonadaceae</taxon>
        <taxon>Pseudomonas</taxon>
    </lineage>
</organism>
<accession>A0A379KM50</accession>
<reference evidence="1 2" key="1">
    <citation type="submission" date="2018-06" db="EMBL/GenBank/DDBJ databases">
        <authorList>
            <consortium name="Pathogen Informatics"/>
            <person name="Doyle S."/>
        </authorList>
    </citation>
    <scope>NUCLEOTIDE SEQUENCE [LARGE SCALE GENOMIC DNA]</scope>
    <source>
        <strain evidence="1 2">NCTC7914</strain>
    </source>
</reference>
<sequence>MIRIWYQNQGVAFTVKAGKHVYSLMRGQGFVVGQVSGSSTGVANARLIGTDGMGSPLLILDPLCKERHSYTAYGYDALLTESTVLGFNGQLSCMLKHAYLLGNGYRVYSTALMRFFSADRLSPFAAGGLNAYAYVQGDPVNRDDPTGRMFRWVKKLIPGKSVAIDVQNSDVENPAITLPAMSSNPPASVSFVNEISSTPPRMAPLLVILKQNSPATDLLLGHVGNKGLMQLGRVSRDASNAVSLHLSRTHAGPQQVAMANQFALTERARIFAGLAAQKLMNREVPLAPMTPAQAMEHVRLNIV</sequence>
<protein>
    <submittedName>
        <fullName evidence="1">YD repeat protein</fullName>
    </submittedName>
</protein>
<evidence type="ECO:0000313" key="1">
    <source>
        <dbReference type="EMBL" id="SUD68619.1"/>
    </source>
</evidence>
<gene>
    <name evidence="1" type="ORF">NCTC7914_02758</name>
</gene>
<proteinExistence type="predicted"/>
<dbReference type="RefSeq" id="WP_115274140.1">
    <property type="nucleotide sequence ID" value="NZ_JABTYF010000019.1"/>
</dbReference>
<dbReference type="InterPro" id="IPR022385">
    <property type="entry name" value="Rhs_assc_core"/>
</dbReference>
<name>A0A379KM50_PSEPU</name>
<dbReference type="Gene3D" id="2.180.10.10">
    <property type="entry name" value="RHS repeat-associated core"/>
    <property type="match status" value="1"/>
</dbReference>
<dbReference type="NCBIfam" id="TIGR03696">
    <property type="entry name" value="Rhs_assc_core"/>
    <property type="match status" value="1"/>
</dbReference>
<dbReference type="EMBL" id="UGUY01000001">
    <property type="protein sequence ID" value="SUD68619.1"/>
    <property type="molecule type" value="Genomic_DNA"/>
</dbReference>
<dbReference type="Proteomes" id="UP000254602">
    <property type="component" value="Unassembled WGS sequence"/>
</dbReference>
<dbReference type="AlphaFoldDB" id="A0A379KM50"/>
<evidence type="ECO:0000313" key="2">
    <source>
        <dbReference type="Proteomes" id="UP000254602"/>
    </source>
</evidence>